<dbReference type="SUPFAM" id="SSF52058">
    <property type="entry name" value="L domain-like"/>
    <property type="match status" value="1"/>
</dbReference>
<feature type="non-terminal residue" evidence="1">
    <location>
        <position position="1"/>
    </location>
</feature>
<sequence length="136" mass="15564">MAVNEIIRSIGIHLPTIKEQKLIPHVFAKMSKLQFQEISGEYNYDCFDQLHILAAAVQFLATEKFSAKKLIILKLRLGNMEKIRDGVKNLVSLKKLDLCYSNMLKGLPDLSKATNHEVLVLKVPDHTCKRFPYKQP</sequence>
<evidence type="ECO:0000313" key="1">
    <source>
        <dbReference type="EMBL" id="RDY07887.1"/>
    </source>
</evidence>
<reference evidence="1" key="1">
    <citation type="submission" date="2018-05" db="EMBL/GenBank/DDBJ databases">
        <title>Draft genome of Mucuna pruriens seed.</title>
        <authorList>
            <person name="Nnadi N.E."/>
            <person name="Vos R."/>
            <person name="Hasami M.H."/>
            <person name="Devisetty U.K."/>
            <person name="Aguiy J.C."/>
        </authorList>
    </citation>
    <scope>NUCLEOTIDE SEQUENCE [LARGE SCALE GENOMIC DNA]</scope>
    <source>
        <strain evidence="1">JCA_2017</strain>
    </source>
</reference>
<evidence type="ECO:0000313" key="2">
    <source>
        <dbReference type="Proteomes" id="UP000257109"/>
    </source>
</evidence>
<dbReference type="EMBL" id="QJKJ01001381">
    <property type="protein sequence ID" value="RDY07887.1"/>
    <property type="molecule type" value="Genomic_DNA"/>
</dbReference>
<name>A0A371HYK7_MUCPR</name>
<dbReference type="InterPro" id="IPR032675">
    <property type="entry name" value="LRR_dom_sf"/>
</dbReference>
<dbReference type="OrthoDB" id="762143at2759"/>
<keyword evidence="2" id="KW-1185">Reference proteome</keyword>
<accession>A0A371HYK7</accession>
<gene>
    <name evidence="1" type="primary">RPP1</name>
    <name evidence="1" type="ORF">CR513_07944</name>
</gene>
<comment type="caution">
    <text evidence="1">The sequence shown here is derived from an EMBL/GenBank/DDBJ whole genome shotgun (WGS) entry which is preliminary data.</text>
</comment>
<organism evidence="1 2">
    <name type="scientific">Mucuna pruriens</name>
    <name type="common">Velvet bean</name>
    <name type="synonym">Dolichos pruriens</name>
    <dbReference type="NCBI Taxonomy" id="157652"/>
    <lineage>
        <taxon>Eukaryota</taxon>
        <taxon>Viridiplantae</taxon>
        <taxon>Streptophyta</taxon>
        <taxon>Embryophyta</taxon>
        <taxon>Tracheophyta</taxon>
        <taxon>Spermatophyta</taxon>
        <taxon>Magnoliopsida</taxon>
        <taxon>eudicotyledons</taxon>
        <taxon>Gunneridae</taxon>
        <taxon>Pentapetalae</taxon>
        <taxon>rosids</taxon>
        <taxon>fabids</taxon>
        <taxon>Fabales</taxon>
        <taxon>Fabaceae</taxon>
        <taxon>Papilionoideae</taxon>
        <taxon>50 kb inversion clade</taxon>
        <taxon>NPAAA clade</taxon>
        <taxon>indigoferoid/millettioid clade</taxon>
        <taxon>Phaseoleae</taxon>
        <taxon>Mucuna</taxon>
    </lineage>
</organism>
<dbReference type="AlphaFoldDB" id="A0A371HYK7"/>
<dbReference type="Gene3D" id="3.80.10.10">
    <property type="entry name" value="Ribonuclease Inhibitor"/>
    <property type="match status" value="1"/>
</dbReference>
<protein>
    <submittedName>
        <fullName evidence="1">Disease resistance protein RPP1</fullName>
    </submittedName>
</protein>
<dbReference type="Proteomes" id="UP000257109">
    <property type="component" value="Unassembled WGS sequence"/>
</dbReference>
<proteinExistence type="predicted"/>